<evidence type="ECO:0000313" key="2">
    <source>
        <dbReference type="EMBL" id="WHX10087.1"/>
    </source>
</evidence>
<protein>
    <submittedName>
        <fullName evidence="2">Malectin domain-containing carbohydrate-binding protein</fullName>
    </submittedName>
</protein>
<organism evidence="2 3">
    <name type="scientific">Phocaeicola dorei</name>
    <dbReference type="NCBI Taxonomy" id="357276"/>
    <lineage>
        <taxon>Bacteria</taxon>
        <taxon>Pseudomonadati</taxon>
        <taxon>Bacteroidota</taxon>
        <taxon>Bacteroidia</taxon>
        <taxon>Bacteroidales</taxon>
        <taxon>Bacteroidaceae</taxon>
        <taxon>Phocaeicola</taxon>
    </lineage>
</organism>
<proteinExistence type="predicted"/>
<gene>
    <name evidence="2" type="ORF">QNN11_00345</name>
</gene>
<dbReference type="Pfam" id="PF11721">
    <property type="entry name" value="Malectin"/>
    <property type="match status" value="1"/>
</dbReference>
<evidence type="ECO:0000259" key="1">
    <source>
        <dbReference type="Pfam" id="PF11721"/>
    </source>
</evidence>
<dbReference type="Gene3D" id="2.60.120.430">
    <property type="entry name" value="Galactose-binding lectin"/>
    <property type="match status" value="1"/>
</dbReference>
<dbReference type="EMBL" id="CP126056">
    <property type="protein sequence ID" value="WHX10087.1"/>
    <property type="molecule type" value="Genomic_DNA"/>
</dbReference>
<feature type="domain" description="Malectin" evidence="1">
    <location>
        <begin position="15"/>
        <end position="128"/>
    </location>
</feature>
<sequence>MAGSSHDGVRYGVGADIKNTFLEPLFQTFLIGTTCYRLDVPDGVYEIGFYFTEPFSKDERKNIVRTGVSAEGQRVFDVSVNGEKLIDSLNLADSYGEQTAVVKTLVVNVRNHEGLEILLSPQKGQGVISGLKVKKIR</sequence>
<evidence type="ECO:0000313" key="3">
    <source>
        <dbReference type="Proteomes" id="UP001177934"/>
    </source>
</evidence>
<dbReference type="InterPro" id="IPR021720">
    <property type="entry name" value="Malectin_dom"/>
</dbReference>
<name>A0AA95KP12_9BACT</name>
<dbReference type="AlphaFoldDB" id="A0AA95KP12"/>
<reference evidence="2" key="1">
    <citation type="journal article" date="2023" name="Nat. Commun.">
        <title>Identification of a novel Human Milk Oligosaccharides utilization cluster in the infant gut commensal Bacteroides dorei.</title>
        <authorList>
            <person name="Kijner S."/>
            <person name="Ennis D."/>
            <person name="Shmorak S."/>
            <person name="Florentin A."/>
            <person name="Yassour M."/>
        </authorList>
    </citation>
    <scope>NUCLEOTIDE SEQUENCE</scope>
    <source>
        <strain evidence="2">2</strain>
    </source>
</reference>
<dbReference type="Proteomes" id="UP001177934">
    <property type="component" value="Chromosome"/>
</dbReference>
<accession>A0AA95KP12</accession>